<dbReference type="GO" id="GO:0016491">
    <property type="term" value="F:oxidoreductase activity"/>
    <property type="evidence" value="ECO:0007669"/>
    <property type="project" value="UniProtKB-KW"/>
</dbReference>
<dbReference type="InterPro" id="IPR000683">
    <property type="entry name" value="Gfo/Idh/MocA-like_OxRdtase_N"/>
</dbReference>
<gene>
    <name evidence="5" type="ORF">C0Z18_22805</name>
</gene>
<dbReference type="PANTHER" id="PTHR42840">
    <property type="entry name" value="NAD(P)-BINDING ROSSMANN-FOLD SUPERFAMILY PROTEIN-RELATED"/>
    <property type="match status" value="1"/>
</dbReference>
<dbReference type="EMBL" id="PNYA01000023">
    <property type="protein sequence ID" value="PMS16670.1"/>
    <property type="molecule type" value="Genomic_DNA"/>
</dbReference>
<protein>
    <submittedName>
        <fullName evidence="5">Fructose reductase</fullName>
    </submittedName>
</protein>
<name>A0A2N7VHP5_9BURK</name>
<dbReference type="AlphaFoldDB" id="A0A2N7VHP5"/>
<evidence type="ECO:0000259" key="4">
    <source>
        <dbReference type="Pfam" id="PF22725"/>
    </source>
</evidence>
<organism evidence="5 6">
    <name type="scientific">Trinickia dabaoshanensis</name>
    <dbReference type="NCBI Taxonomy" id="564714"/>
    <lineage>
        <taxon>Bacteria</taxon>
        <taxon>Pseudomonadati</taxon>
        <taxon>Pseudomonadota</taxon>
        <taxon>Betaproteobacteria</taxon>
        <taxon>Burkholderiales</taxon>
        <taxon>Burkholderiaceae</taxon>
        <taxon>Trinickia</taxon>
    </lineage>
</organism>
<dbReference type="Pfam" id="PF22725">
    <property type="entry name" value="GFO_IDH_MocA_C3"/>
    <property type="match status" value="1"/>
</dbReference>
<dbReference type="Pfam" id="PF01408">
    <property type="entry name" value="GFO_IDH_MocA"/>
    <property type="match status" value="1"/>
</dbReference>
<dbReference type="PANTHER" id="PTHR42840:SF3">
    <property type="entry name" value="BINDING ROSSMANN FOLD OXIDOREDUCTASE, PUTATIVE (AFU_ORTHOLOGUE AFUA_2G10240)-RELATED"/>
    <property type="match status" value="1"/>
</dbReference>
<feature type="domain" description="GFO/IDH/MocA-like oxidoreductase" evidence="4">
    <location>
        <begin position="133"/>
        <end position="254"/>
    </location>
</feature>
<sequence>MTKTIGWALVGASTIADEWMVDAIRTQRDGIVKAVVSASAQRAREFADKHSIERTSTALESVLADSSIDAVYISSTNEKHLPQVIAAAAAGKHILCEKPLALSQPDAEKMIEACAAAGVVLATNHHLRCAATHRRLRELIRAGEIGTPLYARVFHAVSLPPHLRGWRIDRKDAGGGVVLDISVHDADTLRFVLDAEPVEVMAMSASSGMAQAGLADGVMGIIRFDNGVLAQIHDAFTVPYAPTGLEVHGTAGSLIARDVMTQRAAGEIELRSERGVQAIDVDHRNLYVTAVEQFHRAVSAGEAPAATGEDGFRSLATALALEQSAERGERVAVTRQFAH</sequence>
<dbReference type="InterPro" id="IPR036291">
    <property type="entry name" value="NAD(P)-bd_dom_sf"/>
</dbReference>
<dbReference type="SUPFAM" id="SSF51735">
    <property type="entry name" value="NAD(P)-binding Rossmann-fold domains"/>
    <property type="match status" value="1"/>
</dbReference>
<evidence type="ECO:0000259" key="3">
    <source>
        <dbReference type="Pfam" id="PF01408"/>
    </source>
</evidence>
<evidence type="ECO:0000313" key="5">
    <source>
        <dbReference type="EMBL" id="PMS16670.1"/>
    </source>
</evidence>
<dbReference type="GO" id="GO:0000166">
    <property type="term" value="F:nucleotide binding"/>
    <property type="evidence" value="ECO:0007669"/>
    <property type="project" value="InterPro"/>
</dbReference>
<dbReference type="Gene3D" id="3.40.50.720">
    <property type="entry name" value="NAD(P)-binding Rossmann-like Domain"/>
    <property type="match status" value="1"/>
</dbReference>
<accession>A0A2N7VHP5</accession>
<dbReference type="OrthoDB" id="9801953at2"/>
<evidence type="ECO:0000256" key="2">
    <source>
        <dbReference type="ARBA" id="ARBA00023002"/>
    </source>
</evidence>
<evidence type="ECO:0000256" key="1">
    <source>
        <dbReference type="ARBA" id="ARBA00010928"/>
    </source>
</evidence>
<dbReference type="SUPFAM" id="SSF55347">
    <property type="entry name" value="Glyceraldehyde-3-phosphate dehydrogenase-like, C-terminal domain"/>
    <property type="match status" value="1"/>
</dbReference>
<proteinExistence type="inferred from homology"/>
<reference evidence="5 6" key="1">
    <citation type="submission" date="2018-01" db="EMBL/GenBank/DDBJ databases">
        <title>Whole genome analyses suggest that Burkholderia sensu lato contains two further novel genera in the rhizoxinica-symbiotica group Mycetohabitans gen. nov., and Trinickia gen. nov.: implications for the evolution of diazotrophy and nodulation in the Burkholderiaceae.</title>
        <authorList>
            <person name="Estrada-de los Santos P."/>
            <person name="Palmer M."/>
            <person name="Chavez-Ramirez B."/>
            <person name="Beukes C."/>
            <person name="Steenkamp E.T."/>
            <person name="Hirsch A.M."/>
            <person name="Manyaka P."/>
            <person name="Maluk M."/>
            <person name="Lafos M."/>
            <person name="Crook M."/>
            <person name="Gross E."/>
            <person name="Simon M.F."/>
            <person name="Bueno dos Reis Junior F."/>
            <person name="Poole P.S."/>
            <person name="Venter S.N."/>
            <person name="James E.K."/>
        </authorList>
    </citation>
    <scope>NUCLEOTIDE SEQUENCE [LARGE SCALE GENOMIC DNA]</scope>
    <source>
        <strain evidence="5 6">GIMN1.004</strain>
    </source>
</reference>
<dbReference type="InterPro" id="IPR055170">
    <property type="entry name" value="GFO_IDH_MocA-like_dom"/>
</dbReference>
<comment type="caution">
    <text evidence="5">The sequence shown here is derived from an EMBL/GenBank/DDBJ whole genome shotgun (WGS) entry which is preliminary data.</text>
</comment>
<keyword evidence="6" id="KW-1185">Reference proteome</keyword>
<dbReference type="Gene3D" id="3.30.360.10">
    <property type="entry name" value="Dihydrodipicolinate Reductase, domain 2"/>
    <property type="match status" value="1"/>
</dbReference>
<keyword evidence="2" id="KW-0560">Oxidoreductase</keyword>
<dbReference type="RefSeq" id="WP_102647717.1">
    <property type="nucleotide sequence ID" value="NZ_PNYA01000023.1"/>
</dbReference>
<feature type="domain" description="Gfo/Idh/MocA-like oxidoreductase N-terminal" evidence="3">
    <location>
        <begin position="6"/>
        <end position="125"/>
    </location>
</feature>
<evidence type="ECO:0000313" key="6">
    <source>
        <dbReference type="Proteomes" id="UP000235616"/>
    </source>
</evidence>
<comment type="similarity">
    <text evidence="1">Belongs to the Gfo/Idh/MocA family.</text>
</comment>
<dbReference type="Proteomes" id="UP000235616">
    <property type="component" value="Unassembled WGS sequence"/>
</dbReference>